<feature type="binding site" evidence="7">
    <location>
        <position position="447"/>
    </location>
    <ligand>
        <name>L-aspartate</name>
        <dbReference type="ChEBI" id="CHEBI:29991"/>
    </ligand>
</feature>
<feature type="binding site" evidence="7">
    <location>
        <position position="488"/>
    </location>
    <ligand>
        <name>L-aspartate</name>
        <dbReference type="ChEBI" id="CHEBI:29991"/>
    </ligand>
</feature>
<feature type="region of interest" description="Aspartate" evidence="7">
    <location>
        <begin position="193"/>
        <end position="196"/>
    </location>
</feature>
<dbReference type="CDD" id="cd00777">
    <property type="entry name" value="AspRS_core"/>
    <property type="match status" value="1"/>
</dbReference>
<comment type="subcellular location">
    <subcellularLocation>
        <location evidence="7">Cytoplasm</location>
    </subcellularLocation>
</comment>
<dbReference type="GO" id="GO:0050560">
    <property type="term" value="F:aspartate-tRNA(Asn) ligase activity"/>
    <property type="evidence" value="ECO:0007669"/>
    <property type="project" value="UniProtKB-EC"/>
</dbReference>
<dbReference type="GO" id="GO:0005524">
    <property type="term" value="F:ATP binding"/>
    <property type="evidence" value="ECO:0007669"/>
    <property type="project" value="UniProtKB-UniRule"/>
</dbReference>
<comment type="similarity">
    <text evidence="1 7">Belongs to the class-II aminoacyl-tRNA synthetase family. Type 1 subfamily.</text>
</comment>
<feature type="binding site" evidence="7">
    <location>
        <begin position="533"/>
        <end position="536"/>
    </location>
    <ligand>
        <name>ATP</name>
        <dbReference type="ChEBI" id="CHEBI:30616"/>
    </ligand>
</feature>
<dbReference type="Pfam" id="PF01336">
    <property type="entry name" value="tRNA_anti-codon"/>
    <property type="match status" value="1"/>
</dbReference>
<protein>
    <recommendedName>
        <fullName evidence="7">Aspartate--tRNA(Asp/Asn) ligase</fullName>
        <ecNumber evidence="7">6.1.1.23</ecNumber>
    </recommendedName>
    <alternativeName>
        <fullName evidence="7">Aspartyl-tRNA synthetase</fullName>
        <shortName evidence="7">AspRS</shortName>
    </alternativeName>
    <alternativeName>
        <fullName evidence="7">Non-discriminating aspartyl-tRNA synthetase</fullName>
        <shortName evidence="7">ND-AspRS</shortName>
    </alternativeName>
</protein>
<dbReference type="GO" id="GO:0004815">
    <property type="term" value="F:aspartate-tRNA ligase activity"/>
    <property type="evidence" value="ECO:0007669"/>
    <property type="project" value="UniProtKB-UniRule"/>
</dbReference>
<comment type="function">
    <text evidence="7">Aspartyl-tRNA synthetase with relaxed tRNA specificity since it is able to aspartylate not only its cognate tRNA(Asp) but also tRNA(Asn). Reaction proceeds in two steps: L-aspartate is first activated by ATP to form Asp-AMP and then transferred to the acceptor end of tRNA(Asp/Asn).</text>
</comment>
<dbReference type="InterPro" id="IPR047089">
    <property type="entry name" value="Asp-tRNA-ligase_1_N"/>
</dbReference>
<dbReference type="InterPro" id="IPR012340">
    <property type="entry name" value="NA-bd_OB-fold"/>
</dbReference>
<feature type="compositionally biased region" description="Basic and acidic residues" evidence="8">
    <location>
        <begin position="574"/>
        <end position="592"/>
    </location>
</feature>
<evidence type="ECO:0000256" key="1">
    <source>
        <dbReference type="ARBA" id="ARBA00006303"/>
    </source>
</evidence>
<proteinExistence type="inferred from homology"/>
<dbReference type="SUPFAM" id="SSF50249">
    <property type="entry name" value="Nucleic acid-binding proteins"/>
    <property type="match status" value="1"/>
</dbReference>
<dbReference type="SUPFAM" id="SSF55261">
    <property type="entry name" value="GAD domain-like"/>
    <property type="match status" value="1"/>
</dbReference>
<evidence type="ECO:0000256" key="5">
    <source>
        <dbReference type="ARBA" id="ARBA00022917"/>
    </source>
</evidence>
<comment type="subunit">
    <text evidence="7">Homodimer.</text>
</comment>
<dbReference type="InterPro" id="IPR004524">
    <property type="entry name" value="Asp-tRNA-ligase_1"/>
</dbReference>
<dbReference type="InterPro" id="IPR045864">
    <property type="entry name" value="aa-tRNA-synth_II/BPL/LPL"/>
</dbReference>
<dbReference type="PATRIC" id="fig|1461584.3.peg.1560"/>
<evidence type="ECO:0000256" key="4">
    <source>
        <dbReference type="ARBA" id="ARBA00022840"/>
    </source>
</evidence>
<feature type="site" description="Important for tRNA non-discrimination" evidence="7">
    <location>
        <position position="77"/>
    </location>
</feature>
<feature type="binding site" evidence="7">
    <location>
        <position position="169"/>
    </location>
    <ligand>
        <name>L-aspartate</name>
        <dbReference type="ChEBI" id="CHEBI:29991"/>
    </ligand>
</feature>
<dbReference type="SMR" id="A0A078MS61"/>
<dbReference type="PANTHER" id="PTHR22594:SF5">
    <property type="entry name" value="ASPARTATE--TRNA LIGASE, MITOCHONDRIAL"/>
    <property type="match status" value="1"/>
</dbReference>
<feature type="binding site" evidence="7">
    <location>
        <begin position="215"/>
        <end position="217"/>
    </location>
    <ligand>
        <name>ATP</name>
        <dbReference type="ChEBI" id="CHEBI:30616"/>
    </ligand>
</feature>
<name>A0A078MS61_9MICC</name>
<dbReference type="PROSITE" id="PS50862">
    <property type="entry name" value="AA_TRNA_LIGASE_II"/>
    <property type="match status" value="1"/>
</dbReference>
<dbReference type="InterPro" id="IPR004365">
    <property type="entry name" value="NA-bd_OB_tRNA"/>
</dbReference>
<feature type="site" description="Important for tRNA non-discrimination" evidence="7">
    <location>
        <position position="31"/>
    </location>
</feature>
<evidence type="ECO:0000256" key="8">
    <source>
        <dbReference type="SAM" id="MobiDB-lite"/>
    </source>
</evidence>
<dbReference type="GO" id="GO:0005737">
    <property type="term" value="C:cytoplasm"/>
    <property type="evidence" value="ECO:0007669"/>
    <property type="project" value="UniProtKB-SubCell"/>
</dbReference>
<keyword evidence="4 7" id="KW-0067">ATP-binding</keyword>
<dbReference type="Pfam" id="PF00152">
    <property type="entry name" value="tRNA-synt_2"/>
    <property type="match status" value="1"/>
</dbReference>
<evidence type="ECO:0000256" key="7">
    <source>
        <dbReference type="HAMAP-Rule" id="MF_00044"/>
    </source>
</evidence>
<dbReference type="Gene3D" id="3.30.1360.30">
    <property type="entry name" value="GAD-like domain"/>
    <property type="match status" value="1"/>
</dbReference>
<dbReference type="InterPro" id="IPR029351">
    <property type="entry name" value="GAD_dom"/>
</dbReference>
<dbReference type="InterPro" id="IPR002312">
    <property type="entry name" value="Asp/Asn-tRNA-synth_IIb"/>
</dbReference>
<dbReference type="InterPro" id="IPR004115">
    <property type="entry name" value="GAD-like_sf"/>
</dbReference>
<feature type="region of interest" description="Disordered" evidence="8">
    <location>
        <begin position="558"/>
        <end position="601"/>
    </location>
</feature>
<dbReference type="CDD" id="cd04317">
    <property type="entry name" value="EcAspRS_like_N"/>
    <property type="match status" value="1"/>
</dbReference>
<dbReference type="EMBL" id="LN483070">
    <property type="protein sequence ID" value="CEA08232.1"/>
    <property type="molecule type" value="Genomic_DNA"/>
</dbReference>
<dbReference type="Gene3D" id="2.40.50.140">
    <property type="entry name" value="Nucleic acid-binding proteins"/>
    <property type="match status" value="1"/>
</dbReference>
<sequence length="601" mass="65847">MLRTHALGTLRAEHIGQTVTLAGWVARRRDHGGVAFLDLRDASGVAQVVVREEEVFHGLRNEYVLQITGKVEKRPEGNENPALATGEVEVIADEVVILNTSDPLPFQIDEHVEVGEEARLKHRYLDLRRPAPAAALRLRSEANRVARELLHGEGFVEIETPTLTRSTPEGARDFVVPARLAPGSWYALPQSPQLFKQLLQVGGFEKYYQIARCYRDEDFRADRQPEFTQLDIEASFVEENDIIALGEQIVKALWKLIGVEIETPIRRMTYTEAMQKYGSDKPDLRFGLELTELTEFFKDTTFRVFQAPYVGAVVMPGGASQARRTLDAWQEWAKQRGAKGLAYVLVQEDGSLTGPVAKNLTDFERENLAGTVGAKPGDCIFFAAGQASEARALLGAARVEIGHRTGLIDPSDWAFVWIVDAPMFEPAAAAVAAGDVAAGAGEWTAVHHAFTSPKPEFLDTFDTDPGSALAYAYDIVCNGNEIGGGSIRIHRRDVQERVFKVMGISEETAQEQFGFLLEGFKYGAPPHGGIAFGWDRVVALLAGAESIRDVIAFPKSGGGYDPLTNAPAPISAQQRKEAGVDFKPEKKQDKPADAPASQPGK</sequence>
<dbReference type="GO" id="GO:0003676">
    <property type="term" value="F:nucleic acid binding"/>
    <property type="evidence" value="ECO:0007669"/>
    <property type="project" value="InterPro"/>
</dbReference>
<gene>
    <name evidence="7 10" type="primary">aspS</name>
    <name evidence="10" type="ORF">BN1051_01571</name>
</gene>
<dbReference type="HAMAP" id="MF_00044">
    <property type="entry name" value="Asp_tRNA_synth_type1"/>
    <property type="match status" value="1"/>
</dbReference>
<dbReference type="AlphaFoldDB" id="A0A078MS61"/>
<dbReference type="InterPro" id="IPR006195">
    <property type="entry name" value="aa-tRNA-synth_II"/>
</dbReference>
<dbReference type="NCBIfam" id="TIGR00459">
    <property type="entry name" value="aspS_bact"/>
    <property type="match status" value="1"/>
</dbReference>
<dbReference type="EC" id="6.1.1.23" evidence="7"/>
<organism evidence="10">
    <name type="scientific">Arthrobacter saudimassiliensis</name>
    <dbReference type="NCBI Taxonomy" id="1461584"/>
    <lineage>
        <taxon>Bacteria</taxon>
        <taxon>Bacillati</taxon>
        <taxon>Actinomycetota</taxon>
        <taxon>Actinomycetes</taxon>
        <taxon>Micrococcales</taxon>
        <taxon>Micrococcaceae</taxon>
        <taxon>Arthrobacter</taxon>
    </lineage>
</organism>
<feature type="domain" description="Aminoacyl-transfer RNA synthetases class-II family profile" evidence="9">
    <location>
        <begin position="136"/>
        <end position="554"/>
    </location>
</feature>
<keyword evidence="3 7" id="KW-0547">Nucleotide-binding</keyword>
<evidence type="ECO:0000256" key="3">
    <source>
        <dbReference type="ARBA" id="ARBA00022741"/>
    </source>
</evidence>
<dbReference type="Gene3D" id="3.30.930.10">
    <property type="entry name" value="Bira Bifunctional Protein, Domain 2"/>
    <property type="match status" value="1"/>
</dbReference>
<keyword evidence="5 7" id="KW-0648">Protein biosynthesis</keyword>
<keyword evidence="2 7" id="KW-0436">Ligase</keyword>
<dbReference type="InterPro" id="IPR004364">
    <property type="entry name" value="Aa-tRNA-synt_II"/>
</dbReference>
<evidence type="ECO:0000256" key="6">
    <source>
        <dbReference type="ARBA" id="ARBA00023146"/>
    </source>
</evidence>
<keyword evidence="7" id="KW-0963">Cytoplasm</keyword>
<feature type="binding site" evidence="7">
    <location>
        <position position="481"/>
    </location>
    <ligand>
        <name>ATP</name>
        <dbReference type="ChEBI" id="CHEBI:30616"/>
    </ligand>
</feature>
<dbReference type="Pfam" id="PF02938">
    <property type="entry name" value="GAD"/>
    <property type="match status" value="1"/>
</dbReference>
<feature type="binding site" evidence="7">
    <location>
        <position position="215"/>
    </location>
    <ligand>
        <name>L-aspartate</name>
        <dbReference type="ChEBI" id="CHEBI:29991"/>
    </ligand>
</feature>
<accession>A0A078MS61</accession>
<evidence type="ECO:0000313" key="10">
    <source>
        <dbReference type="EMBL" id="CEA08232.1"/>
    </source>
</evidence>
<dbReference type="InterPro" id="IPR047090">
    <property type="entry name" value="AspRS_core"/>
</dbReference>
<dbReference type="PANTHER" id="PTHR22594">
    <property type="entry name" value="ASPARTYL/LYSYL-TRNA SYNTHETASE"/>
    <property type="match status" value="1"/>
</dbReference>
<evidence type="ECO:0000259" key="9">
    <source>
        <dbReference type="PROSITE" id="PS50862"/>
    </source>
</evidence>
<feature type="binding site" evidence="7">
    <location>
        <position position="224"/>
    </location>
    <ligand>
        <name>ATP</name>
        <dbReference type="ChEBI" id="CHEBI:30616"/>
    </ligand>
</feature>
<dbReference type="NCBIfam" id="NF001750">
    <property type="entry name" value="PRK00476.1"/>
    <property type="match status" value="1"/>
</dbReference>
<comment type="catalytic activity">
    <reaction evidence="7">
        <text>tRNA(Asx) + L-aspartate + ATP = L-aspartyl-tRNA(Asx) + AMP + diphosphate</text>
        <dbReference type="Rhea" id="RHEA:18349"/>
        <dbReference type="Rhea" id="RHEA-COMP:9710"/>
        <dbReference type="Rhea" id="RHEA-COMP:9711"/>
        <dbReference type="ChEBI" id="CHEBI:29991"/>
        <dbReference type="ChEBI" id="CHEBI:30616"/>
        <dbReference type="ChEBI" id="CHEBI:33019"/>
        <dbReference type="ChEBI" id="CHEBI:78442"/>
        <dbReference type="ChEBI" id="CHEBI:78516"/>
        <dbReference type="ChEBI" id="CHEBI:456215"/>
        <dbReference type="EC" id="6.1.1.23"/>
    </reaction>
</comment>
<dbReference type="PRINTS" id="PR01042">
    <property type="entry name" value="TRNASYNTHASP"/>
</dbReference>
<keyword evidence="6 7" id="KW-0030">Aminoacyl-tRNA synthetase</keyword>
<reference evidence="10" key="1">
    <citation type="submission" date="2014-07" db="EMBL/GenBank/DDBJ databases">
        <authorList>
            <person name="Urmite Genomes Urmite Genomes"/>
        </authorList>
    </citation>
    <scope>NUCLEOTIDE SEQUENCE</scope>
    <source>
        <strain evidence="10">11W110_air</strain>
    </source>
</reference>
<dbReference type="GO" id="GO:0006422">
    <property type="term" value="P:aspartyl-tRNA aminoacylation"/>
    <property type="evidence" value="ECO:0007669"/>
    <property type="project" value="UniProtKB-UniRule"/>
</dbReference>
<dbReference type="SUPFAM" id="SSF55681">
    <property type="entry name" value="Class II aaRS and biotin synthetases"/>
    <property type="match status" value="1"/>
</dbReference>
<evidence type="ECO:0000256" key="2">
    <source>
        <dbReference type="ARBA" id="ARBA00022598"/>
    </source>
</evidence>